<dbReference type="EMBL" id="FQXD01000003">
    <property type="protein sequence ID" value="SHH04887.1"/>
    <property type="molecule type" value="Genomic_DNA"/>
</dbReference>
<dbReference type="GO" id="GO:0031460">
    <property type="term" value="P:glycine betaine transport"/>
    <property type="evidence" value="ECO:0007669"/>
    <property type="project" value="TreeGrafter"/>
</dbReference>
<feature type="transmembrane region" description="Helical" evidence="9">
    <location>
        <begin position="255"/>
        <end position="272"/>
    </location>
</feature>
<keyword evidence="3 9" id="KW-0813">Transport</keyword>
<dbReference type="AlphaFoldDB" id="A0A1M5PSG9"/>
<protein>
    <submittedName>
        <fullName evidence="11">Glycine betaine/proline transport system permease protein/glycine betaine/proline transport system substrate-binding protein</fullName>
    </submittedName>
</protein>
<evidence type="ECO:0000256" key="3">
    <source>
        <dbReference type="ARBA" id="ARBA00022448"/>
    </source>
</evidence>
<feature type="transmembrane region" description="Helical" evidence="9">
    <location>
        <begin position="50"/>
        <end position="70"/>
    </location>
</feature>
<comment type="subcellular location">
    <subcellularLocation>
        <location evidence="1 9">Cell membrane</location>
        <topology evidence="1 9">Multi-pass membrane protein</topology>
    </subcellularLocation>
</comment>
<keyword evidence="12" id="KW-1185">Reference proteome</keyword>
<evidence type="ECO:0000256" key="4">
    <source>
        <dbReference type="ARBA" id="ARBA00022475"/>
    </source>
</evidence>
<keyword evidence="4" id="KW-1003">Cell membrane</keyword>
<feature type="transmembrane region" description="Helical" evidence="9">
    <location>
        <begin position="77"/>
        <end position="94"/>
    </location>
</feature>
<dbReference type="GO" id="GO:0015871">
    <property type="term" value="P:choline transport"/>
    <property type="evidence" value="ECO:0007669"/>
    <property type="project" value="TreeGrafter"/>
</dbReference>
<dbReference type="RefSeq" id="WP_073006080.1">
    <property type="nucleotide sequence ID" value="NZ_FQXD01000003.1"/>
</dbReference>
<keyword evidence="7 9" id="KW-1133">Transmembrane helix</keyword>
<name>A0A1M5PSG9_9BACI</name>
<feature type="domain" description="ABC transmembrane type-1" evidence="10">
    <location>
        <begin position="97"/>
        <end position="276"/>
    </location>
</feature>
<keyword evidence="8 9" id="KW-0472">Membrane</keyword>
<dbReference type="OrthoDB" id="9801163at2"/>
<sequence>MFNNVLDAVPNMPLAKWTDNATDWITESFSFLFDPVKEQFEKFMDVTSEALMGVPPLIIILVVAIIAFFISGKKVGLAAFSIVGLWLIYNQGLWDQLINTFTLVLLASILSVIIGVPIGILMSKSNIATAIITPILDFMQTMPAFVYLIPAVAFFGIGMVPGVFASLIFATPPTVRFTNLGIRQVSAELVEASEAFGSTGAQKLFKVELPMAKSTIMAGINQTVMLALSMVVIASMIGAPGLGRDVLSALQRAEAGAGFVAGIGIVILAIIMDRFTQSMNNRKEK</sequence>
<feature type="transmembrane region" description="Helical" evidence="9">
    <location>
        <begin position="144"/>
        <end position="170"/>
    </location>
</feature>
<evidence type="ECO:0000313" key="12">
    <source>
        <dbReference type="Proteomes" id="UP000184079"/>
    </source>
</evidence>
<accession>A0A1M5PSG9</accession>
<gene>
    <name evidence="11" type="ORF">SAMN05421807_103197</name>
</gene>
<dbReference type="Pfam" id="PF00528">
    <property type="entry name" value="BPD_transp_1"/>
    <property type="match status" value="1"/>
</dbReference>
<dbReference type="Proteomes" id="UP000184079">
    <property type="component" value="Unassembled WGS sequence"/>
</dbReference>
<organism evidence="11 12">
    <name type="scientific">Virgibacillus chiguensis</name>
    <dbReference type="NCBI Taxonomy" id="411959"/>
    <lineage>
        <taxon>Bacteria</taxon>
        <taxon>Bacillati</taxon>
        <taxon>Bacillota</taxon>
        <taxon>Bacilli</taxon>
        <taxon>Bacillales</taxon>
        <taxon>Bacillaceae</taxon>
        <taxon>Virgibacillus</taxon>
    </lineage>
</organism>
<evidence type="ECO:0000256" key="1">
    <source>
        <dbReference type="ARBA" id="ARBA00004651"/>
    </source>
</evidence>
<dbReference type="GO" id="GO:0005275">
    <property type="term" value="F:amine transmembrane transporter activity"/>
    <property type="evidence" value="ECO:0007669"/>
    <property type="project" value="TreeGrafter"/>
</dbReference>
<feature type="transmembrane region" description="Helical" evidence="9">
    <location>
        <begin position="224"/>
        <end position="243"/>
    </location>
</feature>
<dbReference type="CDD" id="cd06261">
    <property type="entry name" value="TM_PBP2"/>
    <property type="match status" value="1"/>
</dbReference>
<dbReference type="InterPro" id="IPR035906">
    <property type="entry name" value="MetI-like_sf"/>
</dbReference>
<dbReference type="PANTHER" id="PTHR47737:SF1">
    <property type="entry name" value="GLYCINE BETAINE_PROLINE BETAINE TRANSPORT SYSTEM PERMEASE PROTEIN PROW"/>
    <property type="match status" value="1"/>
</dbReference>
<dbReference type="GO" id="GO:0043190">
    <property type="term" value="C:ATP-binding cassette (ABC) transporter complex"/>
    <property type="evidence" value="ECO:0007669"/>
    <property type="project" value="TreeGrafter"/>
</dbReference>
<evidence type="ECO:0000259" key="10">
    <source>
        <dbReference type="PROSITE" id="PS50928"/>
    </source>
</evidence>
<dbReference type="GO" id="GO:0006865">
    <property type="term" value="P:amino acid transport"/>
    <property type="evidence" value="ECO:0007669"/>
    <property type="project" value="UniProtKB-KW"/>
</dbReference>
<dbReference type="SUPFAM" id="SSF161098">
    <property type="entry name" value="MetI-like"/>
    <property type="match status" value="1"/>
</dbReference>
<proteinExistence type="inferred from homology"/>
<evidence type="ECO:0000256" key="7">
    <source>
        <dbReference type="ARBA" id="ARBA00022989"/>
    </source>
</evidence>
<keyword evidence="6" id="KW-0029">Amino-acid transport</keyword>
<dbReference type="PROSITE" id="PS50928">
    <property type="entry name" value="ABC_TM1"/>
    <property type="match status" value="1"/>
</dbReference>
<reference evidence="12" key="1">
    <citation type="submission" date="2016-11" db="EMBL/GenBank/DDBJ databases">
        <authorList>
            <person name="Varghese N."/>
            <person name="Submissions S."/>
        </authorList>
    </citation>
    <scope>NUCLEOTIDE SEQUENCE [LARGE SCALE GENOMIC DNA]</scope>
    <source>
        <strain evidence="12">CGMCC 1.6496</strain>
    </source>
</reference>
<dbReference type="InterPro" id="IPR000515">
    <property type="entry name" value="MetI-like"/>
</dbReference>
<dbReference type="Gene3D" id="1.10.3720.10">
    <property type="entry name" value="MetI-like"/>
    <property type="match status" value="1"/>
</dbReference>
<evidence type="ECO:0000256" key="5">
    <source>
        <dbReference type="ARBA" id="ARBA00022692"/>
    </source>
</evidence>
<dbReference type="FunFam" id="1.10.3720.10:FF:000001">
    <property type="entry name" value="Glycine betaine ABC transporter, permease"/>
    <property type="match status" value="1"/>
</dbReference>
<evidence type="ECO:0000256" key="8">
    <source>
        <dbReference type="ARBA" id="ARBA00023136"/>
    </source>
</evidence>
<dbReference type="GO" id="GO:0015226">
    <property type="term" value="F:carnitine transmembrane transporter activity"/>
    <property type="evidence" value="ECO:0007669"/>
    <property type="project" value="TreeGrafter"/>
</dbReference>
<dbReference type="PANTHER" id="PTHR47737">
    <property type="entry name" value="GLYCINE BETAINE/PROLINE BETAINE TRANSPORT SYSTEM PERMEASE PROTEIN PROW"/>
    <property type="match status" value="1"/>
</dbReference>
<keyword evidence="5 9" id="KW-0812">Transmembrane</keyword>
<evidence type="ECO:0000313" key="11">
    <source>
        <dbReference type="EMBL" id="SHH04887.1"/>
    </source>
</evidence>
<evidence type="ECO:0000256" key="2">
    <source>
        <dbReference type="ARBA" id="ARBA00007069"/>
    </source>
</evidence>
<feature type="transmembrane region" description="Helical" evidence="9">
    <location>
        <begin position="100"/>
        <end position="123"/>
    </location>
</feature>
<comment type="similarity">
    <text evidence="2">Belongs to the binding-protein-dependent transport system permease family. CysTW subfamily.</text>
</comment>
<evidence type="ECO:0000256" key="6">
    <source>
        <dbReference type="ARBA" id="ARBA00022970"/>
    </source>
</evidence>
<evidence type="ECO:0000256" key="9">
    <source>
        <dbReference type="RuleBase" id="RU363032"/>
    </source>
</evidence>